<evidence type="ECO:0000313" key="1">
    <source>
        <dbReference type="EMBL" id="CAA9577182.1"/>
    </source>
</evidence>
<organism evidence="1">
    <name type="scientific">uncultured Thermomicrobiales bacterium</name>
    <dbReference type="NCBI Taxonomy" id="1645740"/>
    <lineage>
        <taxon>Bacteria</taxon>
        <taxon>Pseudomonadati</taxon>
        <taxon>Thermomicrobiota</taxon>
        <taxon>Thermomicrobia</taxon>
        <taxon>Thermomicrobiales</taxon>
        <taxon>environmental samples</taxon>
    </lineage>
</organism>
<proteinExistence type="predicted"/>
<name>A0A6J4VFM3_9BACT</name>
<gene>
    <name evidence="1" type="ORF">AVDCRST_MAG87-2974</name>
</gene>
<reference evidence="1" key="1">
    <citation type="submission" date="2020-02" db="EMBL/GenBank/DDBJ databases">
        <authorList>
            <person name="Meier V. D."/>
        </authorList>
    </citation>
    <scope>NUCLEOTIDE SEQUENCE</scope>
    <source>
        <strain evidence="1">AVDCRST_MAG87</strain>
    </source>
</reference>
<protein>
    <submittedName>
        <fullName evidence="1">Uncharacterized protein</fullName>
    </submittedName>
</protein>
<dbReference type="EMBL" id="CADCWJ010000659">
    <property type="protein sequence ID" value="CAA9577182.1"/>
    <property type="molecule type" value="Genomic_DNA"/>
</dbReference>
<dbReference type="AlphaFoldDB" id="A0A6J4VFM3"/>
<sequence length="126" mass="13898">MAVNYLLAQTWRGLVLGNFRLLGAAMASRENGTPAAQFVWRHGKDIVTVSRTGSSWQVAFLTQGRLLGPRTVVYQGVHRQAKFAAWDVMARVINASHDEDEGISAAMNAAQWMRRQETSGRPPSDA</sequence>
<accession>A0A6J4VFM3</accession>